<dbReference type="STRING" id="15368.A0A2K2D2S0"/>
<dbReference type="EMBL" id="CM000882">
    <property type="protein sequence ID" value="PNT68573.1"/>
    <property type="molecule type" value="Genomic_DNA"/>
</dbReference>
<dbReference type="OrthoDB" id="696751at2759"/>
<comment type="similarity">
    <text evidence="2">Belongs to the ATPase inhibitor family.</text>
</comment>
<keyword evidence="6" id="KW-1185">Reference proteome</keyword>
<dbReference type="PANTHER" id="PTHR33878:SF4">
    <property type="entry name" value="OS08G0558900 PROTEIN"/>
    <property type="match status" value="1"/>
</dbReference>
<evidence type="ECO:0000313" key="4">
    <source>
        <dbReference type="EMBL" id="PNT68573.1"/>
    </source>
</evidence>
<sequence length="122" mass="13468">MAMRCALTSLPARLRSAAAPAAVRAFSDGKGRVLSEEERAKESVYIQKMERERLEKLKKKQEQEKADAEKAGKCHYMMFWSFGGTATVRQQLPSAKLLFVSGRCRADAAPRGGGSFVIENSV</sequence>
<reference evidence="4" key="2">
    <citation type="submission" date="2017-06" db="EMBL/GenBank/DDBJ databases">
        <title>WGS assembly of Brachypodium distachyon.</title>
        <authorList>
            <consortium name="The International Brachypodium Initiative"/>
            <person name="Lucas S."/>
            <person name="Harmon-Smith M."/>
            <person name="Lail K."/>
            <person name="Tice H."/>
            <person name="Grimwood J."/>
            <person name="Bruce D."/>
            <person name="Barry K."/>
            <person name="Shu S."/>
            <person name="Lindquist E."/>
            <person name="Wang M."/>
            <person name="Pitluck S."/>
            <person name="Vogel J.P."/>
            <person name="Garvin D.F."/>
            <person name="Mockler T.C."/>
            <person name="Schmutz J."/>
            <person name="Rokhsar D."/>
            <person name="Bevan M.W."/>
        </authorList>
    </citation>
    <scope>NUCLEOTIDE SEQUENCE</scope>
    <source>
        <strain evidence="4">Bd21</strain>
    </source>
</reference>
<dbReference type="Gramene" id="PNT68573">
    <property type="protein sequence ID" value="PNT68573"/>
    <property type="gene ID" value="BRADI_3g42869v3"/>
</dbReference>
<name>A0A2K2D2S0_BRADI</name>
<evidence type="ECO:0000313" key="5">
    <source>
        <dbReference type="EnsemblPlants" id="PNT68573"/>
    </source>
</evidence>
<dbReference type="InterPro" id="IPR045284">
    <property type="entry name" value="At2g27730-like"/>
</dbReference>
<dbReference type="GO" id="GO:0005739">
    <property type="term" value="C:mitochondrion"/>
    <property type="evidence" value="ECO:0007669"/>
    <property type="project" value="UniProtKB-SubCell"/>
</dbReference>
<dbReference type="GO" id="GO:0045271">
    <property type="term" value="C:respiratory chain complex I"/>
    <property type="evidence" value="ECO:0000318"/>
    <property type="project" value="GO_Central"/>
</dbReference>
<keyword evidence="3" id="KW-0496">Mitochondrion</keyword>
<evidence type="ECO:0000256" key="2">
    <source>
        <dbReference type="ARBA" id="ARBA00010901"/>
    </source>
</evidence>
<evidence type="ECO:0000313" key="6">
    <source>
        <dbReference type="Proteomes" id="UP000008810"/>
    </source>
</evidence>
<evidence type="ECO:0000256" key="3">
    <source>
        <dbReference type="ARBA" id="ARBA00023128"/>
    </source>
</evidence>
<dbReference type="InParanoid" id="A0A2K2D2S0"/>
<dbReference type="GO" id="GO:0042030">
    <property type="term" value="F:ATPase inhibitor activity"/>
    <property type="evidence" value="ECO:0007669"/>
    <property type="project" value="InterPro"/>
</dbReference>
<organism evidence="4">
    <name type="scientific">Brachypodium distachyon</name>
    <name type="common">Purple false brome</name>
    <name type="synonym">Trachynia distachya</name>
    <dbReference type="NCBI Taxonomy" id="15368"/>
    <lineage>
        <taxon>Eukaryota</taxon>
        <taxon>Viridiplantae</taxon>
        <taxon>Streptophyta</taxon>
        <taxon>Embryophyta</taxon>
        <taxon>Tracheophyta</taxon>
        <taxon>Spermatophyta</taxon>
        <taxon>Magnoliopsida</taxon>
        <taxon>Liliopsida</taxon>
        <taxon>Poales</taxon>
        <taxon>Poaceae</taxon>
        <taxon>BOP clade</taxon>
        <taxon>Pooideae</taxon>
        <taxon>Stipodae</taxon>
        <taxon>Brachypodieae</taxon>
        <taxon>Brachypodium</taxon>
    </lineage>
</organism>
<evidence type="ECO:0008006" key="7">
    <source>
        <dbReference type="Google" id="ProtNLM"/>
    </source>
</evidence>
<comment type="subcellular location">
    <subcellularLocation>
        <location evidence="1">Mitochondrion</location>
    </subcellularLocation>
</comment>
<dbReference type="Proteomes" id="UP000008810">
    <property type="component" value="Chromosome 3"/>
</dbReference>
<dbReference type="PANTHER" id="PTHR33878">
    <property type="entry name" value="OS08G0559000 PROTEIN"/>
    <property type="match status" value="1"/>
</dbReference>
<dbReference type="EnsemblPlants" id="PNT68573">
    <property type="protein sequence ID" value="PNT68573"/>
    <property type="gene ID" value="BRADI_3g42869v3"/>
</dbReference>
<reference evidence="4 5" key="1">
    <citation type="journal article" date="2010" name="Nature">
        <title>Genome sequencing and analysis of the model grass Brachypodium distachyon.</title>
        <authorList>
            <consortium name="International Brachypodium Initiative"/>
        </authorList>
    </citation>
    <scope>NUCLEOTIDE SEQUENCE [LARGE SCALE GENOMIC DNA]</scope>
    <source>
        <strain evidence="4 5">Bd21</strain>
    </source>
</reference>
<reference evidence="5" key="3">
    <citation type="submission" date="2018-08" db="UniProtKB">
        <authorList>
            <consortium name="EnsemblPlants"/>
        </authorList>
    </citation>
    <scope>IDENTIFICATION</scope>
    <source>
        <strain evidence="5">cv. Bd21</strain>
    </source>
</reference>
<proteinExistence type="inferred from homology"/>
<dbReference type="Pfam" id="PF04568">
    <property type="entry name" value="IATP"/>
    <property type="match status" value="1"/>
</dbReference>
<dbReference type="AlphaFoldDB" id="A0A2K2D2S0"/>
<dbReference type="Gene3D" id="1.20.5.500">
    <property type="entry name" value="Single helix bin"/>
    <property type="match status" value="1"/>
</dbReference>
<dbReference type="InterPro" id="IPR007648">
    <property type="entry name" value="ATPase_inhibitor_mt"/>
</dbReference>
<protein>
    <recommendedName>
        <fullName evidence="7">ATPase inhibitor</fullName>
    </recommendedName>
</protein>
<evidence type="ECO:0000256" key="1">
    <source>
        <dbReference type="ARBA" id="ARBA00004173"/>
    </source>
</evidence>
<accession>A0A2K2D2S0</accession>
<gene>
    <name evidence="4" type="ORF">BRADI_3g42869v3</name>
</gene>